<accession>A0A1H4B2H8</accession>
<dbReference type="SUPFAM" id="SSF69118">
    <property type="entry name" value="AhpD-like"/>
    <property type="match status" value="1"/>
</dbReference>
<dbReference type="GO" id="GO:0051920">
    <property type="term" value="F:peroxiredoxin activity"/>
    <property type="evidence" value="ECO:0007669"/>
    <property type="project" value="InterPro"/>
</dbReference>
<dbReference type="InterPro" id="IPR047263">
    <property type="entry name" value="HNL-like_cupin"/>
</dbReference>
<reference evidence="4 5" key="1">
    <citation type="submission" date="2016-10" db="EMBL/GenBank/DDBJ databases">
        <authorList>
            <person name="de Groot N.N."/>
        </authorList>
    </citation>
    <scope>NUCLEOTIDE SEQUENCE [LARGE SCALE GENOMIC DNA]</scope>
    <source>
        <strain evidence="4 5">D31d</strain>
    </source>
</reference>
<feature type="domain" description="Cupin type-2" evidence="3">
    <location>
        <begin position="242"/>
        <end position="302"/>
    </location>
</feature>
<evidence type="ECO:0000256" key="1">
    <source>
        <dbReference type="SAM" id="SignalP"/>
    </source>
</evidence>
<dbReference type="Proteomes" id="UP000182257">
    <property type="component" value="Unassembled WGS sequence"/>
</dbReference>
<keyword evidence="1" id="KW-0732">Signal</keyword>
<evidence type="ECO:0000259" key="2">
    <source>
        <dbReference type="Pfam" id="PF02627"/>
    </source>
</evidence>
<evidence type="ECO:0000313" key="4">
    <source>
        <dbReference type="EMBL" id="SEA42287.1"/>
    </source>
</evidence>
<feature type="signal peptide" evidence="1">
    <location>
        <begin position="1"/>
        <end position="19"/>
    </location>
</feature>
<dbReference type="PANTHER" id="PTHR43698:SF1">
    <property type="entry name" value="BLL4564 PROTEIN"/>
    <property type="match status" value="1"/>
</dbReference>
<feature type="domain" description="Carboxymuconolactone decarboxylase-like" evidence="2">
    <location>
        <begin position="14"/>
        <end position="85"/>
    </location>
</feature>
<evidence type="ECO:0000313" key="5">
    <source>
        <dbReference type="Proteomes" id="UP000182257"/>
    </source>
</evidence>
<dbReference type="SUPFAM" id="SSF51182">
    <property type="entry name" value="RmlC-like cupins"/>
    <property type="match status" value="1"/>
</dbReference>
<dbReference type="PANTHER" id="PTHR43698">
    <property type="entry name" value="RIBD C-TERMINAL DOMAIN CONTAINING PROTEIN"/>
    <property type="match status" value="1"/>
</dbReference>
<dbReference type="InterPro" id="IPR014710">
    <property type="entry name" value="RmlC-like_jellyroll"/>
</dbReference>
<organism evidence="4 5">
    <name type="scientific">Xylanibacter ruminicola</name>
    <name type="common">Prevotella ruminicola</name>
    <dbReference type="NCBI Taxonomy" id="839"/>
    <lineage>
        <taxon>Bacteria</taxon>
        <taxon>Pseudomonadati</taxon>
        <taxon>Bacteroidota</taxon>
        <taxon>Bacteroidia</taxon>
        <taxon>Bacteroidales</taxon>
        <taxon>Prevotellaceae</taxon>
        <taxon>Xylanibacter</taxon>
    </lineage>
</organism>
<dbReference type="InterPro" id="IPR003779">
    <property type="entry name" value="CMD-like"/>
</dbReference>
<sequence>MKKIVIFLFAILMMTTVNSQTLTERQKGLAACACLMAQGDMNRLEPTVRMALNKGVTINELKEAFSQLYAYTGFPRSLNALGILNKVLENRSANWQEGKPWVRPAKWDDARKAYELGVKNQTQLSGRPFNYDFCPQDDYYLKSHLFGDIFAGEQLTNADREIVTVAALSGLEGVTPQLAAHKKGAVNMGNSQELVDELCAWLDSEGYTLRSKWPKGEPNTGYAQYFIGNSYLANVGGGVMNVTFEPRCRNNWHIHHKQVQVLICVAGRGWYQEWGKEPVEMTPGTVIAIPAEVKHWHGAAKDSWFQHLTYHKDVQDGASNEWLEPVTDEIYNKLQ</sequence>
<dbReference type="EMBL" id="FNRF01000002">
    <property type="protein sequence ID" value="SEA42287.1"/>
    <property type="molecule type" value="Genomic_DNA"/>
</dbReference>
<dbReference type="InterPro" id="IPR013096">
    <property type="entry name" value="Cupin_2"/>
</dbReference>
<name>A0A1H4B2H8_XYLRU</name>
<dbReference type="AlphaFoldDB" id="A0A1H4B2H8"/>
<feature type="chain" id="PRO_5010350551" evidence="1">
    <location>
        <begin position="20"/>
        <end position="335"/>
    </location>
</feature>
<evidence type="ECO:0000259" key="3">
    <source>
        <dbReference type="Pfam" id="PF07883"/>
    </source>
</evidence>
<feature type="domain" description="Carboxymuconolactone decarboxylase-like" evidence="2">
    <location>
        <begin position="144"/>
        <end position="205"/>
    </location>
</feature>
<proteinExistence type="predicted"/>
<dbReference type="Gene3D" id="2.60.120.10">
    <property type="entry name" value="Jelly Rolls"/>
    <property type="match status" value="1"/>
</dbReference>
<protein>
    <submittedName>
        <fullName evidence="4">Carboxymuconolactone decarboxylase family protein</fullName>
    </submittedName>
</protein>
<dbReference type="OrthoDB" id="9802489at2"/>
<dbReference type="InterPro" id="IPR029032">
    <property type="entry name" value="AhpD-like"/>
</dbReference>
<dbReference type="Gene3D" id="1.20.1290.10">
    <property type="entry name" value="AhpD-like"/>
    <property type="match status" value="1"/>
</dbReference>
<dbReference type="Pfam" id="PF02627">
    <property type="entry name" value="CMD"/>
    <property type="match status" value="2"/>
</dbReference>
<gene>
    <name evidence="4" type="ORF">SAMN05216462_1490</name>
</gene>
<dbReference type="InterPro" id="IPR011051">
    <property type="entry name" value="RmlC_Cupin_sf"/>
</dbReference>
<dbReference type="RefSeq" id="WP_081352904.1">
    <property type="nucleotide sequence ID" value="NZ_FNRF01000002.1"/>
</dbReference>
<dbReference type="CDD" id="cd02233">
    <property type="entry name" value="cupin_HNL-like"/>
    <property type="match status" value="1"/>
</dbReference>
<dbReference type="Pfam" id="PF07883">
    <property type="entry name" value="Cupin_2"/>
    <property type="match status" value="1"/>
</dbReference>